<accession>A0A0C5C347</accession>
<name>A0A0C5C347_HEYCO</name>
<reference evidence="3 5" key="3">
    <citation type="submission" date="2016-01" db="EMBL/GenBank/DDBJ databases">
        <title>Genome Sequences of Twelve Sporeforming Bacillus Species Isolated from Foods.</title>
        <authorList>
            <person name="Berendsen E.M."/>
            <person name="Wells-Bennik M.H."/>
            <person name="Krawcyk A.O."/>
            <person name="De Jong A."/>
            <person name="Holsappel S."/>
            <person name="Eijlander R.T."/>
            <person name="Kuipers O.P."/>
        </authorList>
    </citation>
    <scope>NUCLEOTIDE SEQUENCE [LARGE SCALE GENOMIC DNA]</scope>
    <source>
        <strain evidence="3 5">B4098</strain>
    </source>
</reference>
<dbReference type="AlphaFoldDB" id="A0A0C5C347"/>
<protein>
    <submittedName>
        <fullName evidence="3">Uncharacterized protein</fullName>
    </submittedName>
</protein>
<evidence type="ECO:0000313" key="2">
    <source>
        <dbReference type="EMBL" id="AJO21126.1"/>
    </source>
</evidence>
<dbReference type="Proteomes" id="UP000032024">
    <property type="component" value="Chromosome"/>
</dbReference>
<feature type="transmembrane region" description="Helical" evidence="1">
    <location>
        <begin position="7"/>
        <end position="26"/>
    </location>
</feature>
<evidence type="ECO:0000313" key="3">
    <source>
        <dbReference type="EMBL" id="KYC64385.1"/>
    </source>
</evidence>
<keyword evidence="1" id="KW-0812">Transmembrane</keyword>
<evidence type="ECO:0000256" key="1">
    <source>
        <dbReference type="SAM" id="Phobius"/>
    </source>
</evidence>
<gene>
    <name evidence="3" type="ORF">B4098_1538</name>
    <name evidence="2" type="ORF">SB48_HM08orf00511</name>
</gene>
<reference evidence="2" key="1">
    <citation type="submission" date="2015-01" db="EMBL/GenBank/DDBJ databases">
        <title>Comparative genome analysis of Bacillus coagulans HM-08, Clostridium butyricum HM-68, Bacillus subtilis HM-66 and Bacillus licheniformis BL-09.</title>
        <authorList>
            <person name="Zhang H."/>
        </authorList>
    </citation>
    <scope>NUCLEOTIDE SEQUENCE [LARGE SCALE GENOMIC DNA]</scope>
    <source>
        <strain evidence="2">HM-08</strain>
    </source>
</reference>
<evidence type="ECO:0000313" key="5">
    <source>
        <dbReference type="Proteomes" id="UP000075288"/>
    </source>
</evidence>
<feature type="transmembrane region" description="Helical" evidence="1">
    <location>
        <begin position="32"/>
        <end position="52"/>
    </location>
</feature>
<keyword evidence="4" id="KW-1185">Reference proteome</keyword>
<evidence type="ECO:0000313" key="4">
    <source>
        <dbReference type="Proteomes" id="UP000032024"/>
    </source>
</evidence>
<dbReference type="EMBL" id="CP010525">
    <property type="protein sequence ID" value="AJO21126.1"/>
    <property type="molecule type" value="Genomic_DNA"/>
</dbReference>
<proteinExistence type="predicted"/>
<dbReference type="Proteomes" id="UP000075288">
    <property type="component" value="Unassembled WGS sequence"/>
</dbReference>
<keyword evidence="1" id="KW-0472">Membrane</keyword>
<dbReference type="PATRIC" id="fig|1398.18.peg.333"/>
<reference evidence="4" key="2">
    <citation type="submission" date="2015-01" db="EMBL/GenBank/DDBJ databases">
        <title>Comparative genome analysis of Bacillus coagulans HM-08, Clostridium butyricum HM-68, Bacillus subtilis HM-66 and Bacillus paralicheniformis BL-09.</title>
        <authorList>
            <person name="Zhang H."/>
        </authorList>
    </citation>
    <scope>NUCLEOTIDE SEQUENCE [LARGE SCALE GENOMIC DNA]</scope>
    <source>
        <strain evidence="4">HM-08</strain>
    </source>
</reference>
<dbReference type="EMBL" id="LQYG01000028">
    <property type="protein sequence ID" value="KYC64385.1"/>
    <property type="molecule type" value="Genomic_DNA"/>
</dbReference>
<keyword evidence="1" id="KW-1133">Transmembrane helix</keyword>
<organism evidence="3 5">
    <name type="scientific">Heyndrickxia coagulans</name>
    <name type="common">Weizmannia coagulans</name>
    <dbReference type="NCBI Taxonomy" id="1398"/>
    <lineage>
        <taxon>Bacteria</taxon>
        <taxon>Bacillati</taxon>
        <taxon>Bacillota</taxon>
        <taxon>Bacilli</taxon>
        <taxon>Bacillales</taxon>
        <taxon>Bacillaceae</taxon>
        <taxon>Heyndrickxia</taxon>
    </lineage>
</organism>
<sequence length="59" mass="6904">MEWFLKSLIIITGVYVIANILFDLNFNPEIHIVTKIIQALFFLLLLIYVVFFKTGSKNK</sequence>